<dbReference type="SUPFAM" id="SSF48464">
    <property type="entry name" value="ENTH/VHS domain"/>
    <property type="match status" value="1"/>
</dbReference>
<feature type="compositionally biased region" description="Basic and acidic residues" evidence="3">
    <location>
        <begin position="449"/>
        <end position="464"/>
    </location>
</feature>
<dbReference type="Proteomes" id="UP000001876">
    <property type="component" value="Unassembled WGS sequence"/>
</dbReference>
<dbReference type="InterPro" id="IPR051485">
    <property type="entry name" value="SR-CTD_assoc_factor"/>
</dbReference>
<feature type="region of interest" description="Disordered" evidence="3">
    <location>
        <begin position="391"/>
        <end position="465"/>
    </location>
</feature>
<evidence type="ECO:0000256" key="2">
    <source>
        <dbReference type="PROSITE-ProRule" id="PRU00176"/>
    </source>
</evidence>
<organism evidence="8">
    <name type="scientific">Micromonas pusilla (strain CCMP1545)</name>
    <name type="common">Picoplanktonic green alga</name>
    <dbReference type="NCBI Taxonomy" id="564608"/>
    <lineage>
        <taxon>Eukaryota</taxon>
        <taxon>Viridiplantae</taxon>
        <taxon>Chlorophyta</taxon>
        <taxon>Mamiellophyceae</taxon>
        <taxon>Mamiellales</taxon>
        <taxon>Mamiellaceae</taxon>
        <taxon>Micromonas</taxon>
    </lineage>
</organism>
<dbReference type="InterPro" id="IPR000061">
    <property type="entry name" value="Surp"/>
</dbReference>
<protein>
    <submittedName>
        <fullName evidence="7">Uncharacterized protein</fullName>
    </submittedName>
</protein>
<dbReference type="Pfam" id="PF04818">
    <property type="entry name" value="CID"/>
    <property type="match status" value="1"/>
</dbReference>
<feature type="domain" description="RRM" evidence="4">
    <location>
        <begin position="171"/>
        <end position="252"/>
    </location>
</feature>
<dbReference type="EMBL" id="GG663744">
    <property type="protein sequence ID" value="EEH54406.1"/>
    <property type="molecule type" value="Genomic_DNA"/>
</dbReference>
<reference evidence="7 8" key="1">
    <citation type="journal article" date="2009" name="Science">
        <title>Green evolution and dynamic adaptations revealed by genomes of the marine picoeukaryotes Micromonas.</title>
        <authorList>
            <person name="Worden A.Z."/>
            <person name="Lee J.H."/>
            <person name="Mock T."/>
            <person name="Rouze P."/>
            <person name="Simmons M.P."/>
            <person name="Aerts A.L."/>
            <person name="Allen A.E."/>
            <person name="Cuvelier M.L."/>
            <person name="Derelle E."/>
            <person name="Everett M.V."/>
            <person name="Foulon E."/>
            <person name="Grimwood J."/>
            <person name="Gundlach H."/>
            <person name="Henrissat B."/>
            <person name="Napoli C."/>
            <person name="McDonald S.M."/>
            <person name="Parker M.S."/>
            <person name="Rombauts S."/>
            <person name="Salamov A."/>
            <person name="Von Dassow P."/>
            <person name="Badger J.H."/>
            <person name="Coutinho P.M."/>
            <person name="Demir E."/>
            <person name="Dubchak I."/>
            <person name="Gentemann C."/>
            <person name="Eikrem W."/>
            <person name="Gready J.E."/>
            <person name="John U."/>
            <person name="Lanier W."/>
            <person name="Lindquist E.A."/>
            <person name="Lucas S."/>
            <person name="Mayer K.F."/>
            <person name="Moreau H."/>
            <person name="Not F."/>
            <person name="Otillar R."/>
            <person name="Panaud O."/>
            <person name="Pangilinan J."/>
            <person name="Paulsen I."/>
            <person name="Piegu B."/>
            <person name="Poliakov A."/>
            <person name="Robbens S."/>
            <person name="Schmutz J."/>
            <person name="Toulza E."/>
            <person name="Wyss T."/>
            <person name="Zelensky A."/>
            <person name="Zhou K."/>
            <person name="Armbrust E.V."/>
            <person name="Bhattacharya D."/>
            <person name="Goodenough U.W."/>
            <person name="Van de Peer Y."/>
            <person name="Grigoriev I.V."/>
        </authorList>
    </citation>
    <scope>NUCLEOTIDE SEQUENCE [LARGE SCALE GENOMIC DNA]</scope>
    <source>
        <strain evidence="7 8">CCMP1545</strain>
    </source>
</reference>
<dbReference type="OrthoDB" id="498648at2759"/>
<dbReference type="Gene3D" id="1.10.10.790">
    <property type="entry name" value="Surp module"/>
    <property type="match status" value="1"/>
</dbReference>
<dbReference type="GO" id="GO:0003723">
    <property type="term" value="F:RNA binding"/>
    <property type="evidence" value="ECO:0007669"/>
    <property type="project" value="UniProtKB-UniRule"/>
</dbReference>
<dbReference type="PROSITE" id="PS50102">
    <property type="entry name" value="RRM"/>
    <property type="match status" value="1"/>
</dbReference>
<evidence type="ECO:0000259" key="6">
    <source>
        <dbReference type="PROSITE" id="PS51391"/>
    </source>
</evidence>
<keyword evidence="1 2" id="KW-0694">RNA-binding</keyword>
<sequence>MAPPKPETGFTMKRKKTPFQKHQEEEELKRKRDAEEAARLFDEFAESFEADEKKPRMNFVSAGVQGAGSRPGEDPADDRVGKAYVPSYVPPGMHASFGGVKEEEKPIATEEAIALPPPARASGLKPRAIDSLMEEMMAKQEARDKAKREGRVEDAIERAPYSQSAHDEQSTNIHVRNLPLDFNENVLLRRFERFGPIGSVKIYWPRPEDLRYVKALSGFVAFMTHADAARAIEETDGVVVGGNDLRVGWGKAVKLPLVPIWPPPGMNDAHEREEDARAEPAIPPPPPPAPAPYPRAPTPPPGAPQVIVTYPSDAKTTHAIDTLARYVADKEKGIAFEQAVVVRERHNPAFYFLFNPECAEHAYYRWRVHSLSHGFSLSDWNTTPFYMHPGQPRWVPPDPAKRPTPLKPDPPAAPTVNNTQQQRQPNQPSTSGRDSAPAAANDVQVAKAPAKEEKETTKPGKLTDGETETFTVLLQALTLERGDIEEGMAFALDHAEAACDVVDILAEALTLSETPVAMKVARLFLVSDILHNCGAPIKNASAYRVAFQEKLPHIFESLEETHRDVSSRITREAFKKRVLAVLSAWSDWFLFADEFLRGLESVFVRGGLSSEPTLSYAETRKLRAEIDAMDPTERERACRARGLVSDGGPEKCAERLVVLETYLRSEASK</sequence>
<dbReference type="PANTHER" id="PTHR23140:SF0">
    <property type="entry name" value="U2 SNRNP-ASSOCIATED SURP MOTIF-CONTAINING PROTEIN"/>
    <property type="match status" value="1"/>
</dbReference>
<dbReference type="InterPro" id="IPR035967">
    <property type="entry name" value="SWAP/Surp_sf"/>
</dbReference>
<feature type="region of interest" description="Disordered" evidence="3">
    <location>
        <begin position="62"/>
        <end position="84"/>
    </location>
</feature>
<dbReference type="eggNOG" id="KOG0151">
    <property type="taxonomic scope" value="Eukaryota"/>
</dbReference>
<feature type="compositionally biased region" description="Basic and acidic residues" evidence="3">
    <location>
        <begin position="268"/>
        <end position="278"/>
    </location>
</feature>
<dbReference type="InterPro" id="IPR012677">
    <property type="entry name" value="Nucleotide-bd_a/b_plait_sf"/>
</dbReference>
<feature type="region of interest" description="Disordered" evidence="3">
    <location>
        <begin position="1"/>
        <end position="33"/>
    </location>
</feature>
<dbReference type="PROSITE" id="PS50128">
    <property type="entry name" value="SURP"/>
    <property type="match status" value="1"/>
</dbReference>
<dbReference type="Pfam" id="PF01805">
    <property type="entry name" value="Surp"/>
    <property type="match status" value="1"/>
</dbReference>
<dbReference type="RefSeq" id="XP_003061776.1">
    <property type="nucleotide sequence ID" value="XM_003061730.1"/>
</dbReference>
<proteinExistence type="predicted"/>
<feature type="domain" description="SURP motif" evidence="5">
    <location>
        <begin position="319"/>
        <end position="364"/>
    </location>
</feature>
<feature type="domain" description="CID" evidence="6">
    <location>
        <begin position="462"/>
        <end position="607"/>
    </location>
</feature>
<dbReference type="STRING" id="564608.C1N1A1"/>
<gene>
    <name evidence="7" type="ORF">MICPUCDRAFT_41706</name>
</gene>
<evidence type="ECO:0000313" key="8">
    <source>
        <dbReference type="Proteomes" id="UP000001876"/>
    </source>
</evidence>
<accession>C1N1A1</accession>
<evidence type="ECO:0000256" key="1">
    <source>
        <dbReference type="ARBA" id="ARBA00022884"/>
    </source>
</evidence>
<dbReference type="SUPFAM" id="SSF109905">
    <property type="entry name" value="Surp module (SWAP domain)"/>
    <property type="match status" value="1"/>
</dbReference>
<evidence type="ECO:0000313" key="7">
    <source>
        <dbReference type="EMBL" id="EEH54406.1"/>
    </source>
</evidence>
<evidence type="ECO:0000256" key="3">
    <source>
        <dbReference type="SAM" id="MobiDB-lite"/>
    </source>
</evidence>
<dbReference type="GeneID" id="9686972"/>
<dbReference type="PANTHER" id="PTHR23140">
    <property type="entry name" value="RNA PROCESSING PROTEIN LD23810P"/>
    <property type="match status" value="1"/>
</dbReference>
<keyword evidence="8" id="KW-1185">Reference proteome</keyword>
<dbReference type="Pfam" id="PF00076">
    <property type="entry name" value="RRM_1"/>
    <property type="match status" value="1"/>
</dbReference>
<name>C1N1A1_MICPC</name>
<feature type="compositionally biased region" description="Pro residues" evidence="3">
    <location>
        <begin position="281"/>
        <end position="300"/>
    </location>
</feature>
<dbReference type="KEGG" id="mpp:MICPUCDRAFT_41706"/>
<dbReference type="SUPFAM" id="SSF54928">
    <property type="entry name" value="RNA-binding domain, RBD"/>
    <property type="match status" value="1"/>
</dbReference>
<dbReference type="CDD" id="cd12223">
    <property type="entry name" value="RRM_SR140"/>
    <property type="match status" value="1"/>
</dbReference>
<dbReference type="InterPro" id="IPR008942">
    <property type="entry name" value="ENTH_VHS"/>
</dbReference>
<dbReference type="OMA" id="RRPHICA"/>
<evidence type="ECO:0000259" key="4">
    <source>
        <dbReference type="PROSITE" id="PS50102"/>
    </source>
</evidence>
<dbReference type="GO" id="GO:0006396">
    <property type="term" value="P:RNA processing"/>
    <property type="evidence" value="ECO:0007669"/>
    <property type="project" value="InterPro"/>
</dbReference>
<dbReference type="Gene3D" id="1.25.40.90">
    <property type="match status" value="1"/>
</dbReference>
<feature type="compositionally biased region" description="Basic and acidic residues" evidence="3">
    <location>
        <begin position="21"/>
        <end position="33"/>
    </location>
</feature>
<dbReference type="InterPro" id="IPR000504">
    <property type="entry name" value="RRM_dom"/>
</dbReference>
<dbReference type="SMART" id="SM00582">
    <property type="entry name" value="RPR"/>
    <property type="match status" value="1"/>
</dbReference>
<dbReference type="AlphaFoldDB" id="C1N1A1"/>
<dbReference type="GO" id="GO:0005634">
    <property type="term" value="C:nucleus"/>
    <property type="evidence" value="ECO:0007669"/>
    <property type="project" value="TreeGrafter"/>
</dbReference>
<feature type="compositionally biased region" description="Low complexity" evidence="3">
    <location>
        <begin position="414"/>
        <end position="430"/>
    </location>
</feature>
<dbReference type="Gene3D" id="3.30.70.330">
    <property type="match status" value="1"/>
</dbReference>
<dbReference type="InterPro" id="IPR035009">
    <property type="entry name" value="SR140_RRM"/>
</dbReference>
<feature type="region of interest" description="Disordered" evidence="3">
    <location>
        <begin position="264"/>
        <end position="300"/>
    </location>
</feature>
<dbReference type="SMART" id="SM00648">
    <property type="entry name" value="SWAP"/>
    <property type="match status" value="1"/>
</dbReference>
<dbReference type="SMART" id="SM00360">
    <property type="entry name" value="RRM"/>
    <property type="match status" value="1"/>
</dbReference>
<dbReference type="InterPro" id="IPR006569">
    <property type="entry name" value="CID_dom"/>
</dbReference>
<dbReference type="PROSITE" id="PS51391">
    <property type="entry name" value="CID"/>
    <property type="match status" value="1"/>
</dbReference>
<evidence type="ECO:0000259" key="5">
    <source>
        <dbReference type="PROSITE" id="PS50128"/>
    </source>
</evidence>
<dbReference type="InterPro" id="IPR035979">
    <property type="entry name" value="RBD_domain_sf"/>
</dbReference>
<feature type="compositionally biased region" description="Basic and acidic residues" evidence="3">
    <location>
        <begin position="71"/>
        <end position="81"/>
    </location>
</feature>